<name>A0ABT9YLL3_9BACI</name>
<reference evidence="2 3" key="1">
    <citation type="submission" date="2023-07" db="EMBL/GenBank/DDBJ databases">
        <title>Genomic Encyclopedia of Type Strains, Phase IV (KMG-IV): sequencing the most valuable type-strain genomes for metagenomic binning, comparative biology and taxonomic classification.</title>
        <authorList>
            <person name="Goeker M."/>
        </authorList>
    </citation>
    <scope>NUCLEOTIDE SEQUENCE [LARGE SCALE GENOMIC DNA]</scope>
    <source>
        <strain evidence="2 3">DSM 19154</strain>
    </source>
</reference>
<dbReference type="Proteomes" id="UP001225034">
    <property type="component" value="Unassembled WGS sequence"/>
</dbReference>
<dbReference type="EMBL" id="JAUSUA010000005">
    <property type="protein sequence ID" value="MDQ0208381.1"/>
    <property type="molecule type" value="Genomic_DNA"/>
</dbReference>
<feature type="region of interest" description="Disordered" evidence="1">
    <location>
        <begin position="1"/>
        <end position="31"/>
    </location>
</feature>
<evidence type="ECO:0000313" key="2">
    <source>
        <dbReference type="EMBL" id="MDQ0208381.1"/>
    </source>
</evidence>
<accession>A0ABT9YLL3</accession>
<evidence type="ECO:0000313" key="3">
    <source>
        <dbReference type="Proteomes" id="UP001225034"/>
    </source>
</evidence>
<evidence type="ECO:0000256" key="1">
    <source>
        <dbReference type="SAM" id="MobiDB-lite"/>
    </source>
</evidence>
<organism evidence="2 3">
    <name type="scientific">Alkalicoccobacillus murimartini</name>
    <dbReference type="NCBI Taxonomy" id="171685"/>
    <lineage>
        <taxon>Bacteria</taxon>
        <taxon>Bacillati</taxon>
        <taxon>Bacillota</taxon>
        <taxon>Bacilli</taxon>
        <taxon>Bacillales</taxon>
        <taxon>Bacillaceae</taxon>
        <taxon>Alkalicoccobacillus</taxon>
    </lineage>
</organism>
<comment type="caution">
    <text evidence="2">The sequence shown here is derived from an EMBL/GenBank/DDBJ whole genome shotgun (WGS) entry which is preliminary data.</text>
</comment>
<sequence length="31" mass="3543">MKIYQDTKGVSKKELSQSKPDPILVRDEGHD</sequence>
<protein>
    <submittedName>
        <fullName evidence="2">Uncharacterized protein</fullName>
    </submittedName>
</protein>
<proteinExistence type="predicted"/>
<gene>
    <name evidence="2" type="ORF">J2S05_003192</name>
</gene>
<keyword evidence="3" id="KW-1185">Reference proteome</keyword>